<keyword evidence="1" id="KW-0812">Transmembrane</keyword>
<keyword evidence="1" id="KW-1133">Transmembrane helix</keyword>
<dbReference type="Proteomes" id="UP000759537">
    <property type="component" value="Unassembled WGS sequence"/>
</dbReference>
<dbReference type="EMBL" id="WHVB01000019">
    <property type="protein sequence ID" value="KAF8473095.1"/>
    <property type="molecule type" value="Genomic_DNA"/>
</dbReference>
<reference evidence="2" key="1">
    <citation type="submission" date="2019-10" db="EMBL/GenBank/DDBJ databases">
        <authorList>
            <consortium name="DOE Joint Genome Institute"/>
            <person name="Kuo A."/>
            <person name="Miyauchi S."/>
            <person name="Kiss E."/>
            <person name="Drula E."/>
            <person name="Kohler A."/>
            <person name="Sanchez-Garcia M."/>
            <person name="Andreopoulos B."/>
            <person name="Barry K.W."/>
            <person name="Bonito G."/>
            <person name="Buee M."/>
            <person name="Carver A."/>
            <person name="Chen C."/>
            <person name="Cichocki N."/>
            <person name="Clum A."/>
            <person name="Culley D."/>
            <person name="Crous P.W."/>
            <person name="Fauchery L."/>
            <person name="Girlanda M."/>
            <person name="Hayes R."/>
            <person name="Keri Z."/>
            <person name="LaButti K."/>
            <person name="Lipzen A."/>
            <person name="Lombard V."/>
            <person name="Magnuson J."/>
            <person name="Maillard F."/>
            <person name="Morin E."/>
            <person name="Murat C."/>
            <person name="Nolan M."/>
            <person name="Ohm R."/>
            <person name="Pangilinan J."/>
            <person name="Pereira M."/>
            <person name="Perotto S."/>
            <person name="Peter M."/>
            <person name="Riley R."/>
            <person name="Sitrit Y."/>
            <person name="Stielow B."/>
            <person name="Szollosi G."/>
            <person name="Zifcakova L."/>
            <person name="Stursova M."/>
            <person name="Spatafora J.W."/>
            <person name="Tedersoo L."/>
            <person name="Vaario L.-M."/>
            <person name="Yamada A."/>
            <person name="Yan M."/>
            <person name="Wang P."/>
            <person name="Xu J."/>
            <person name="Bruns T."/>
            <person name="Baldrian P."/>
            <person name="Vilgalys R."/>
            <person name="Henrissat B."/>
            <person name="Grigoriev I.V."/>
            <person name="Hibbett D."/>
            <person name="Nagy L.G."/>
            <person name="Martin F.M."/>
        </authorList>
    </citation>
    <scope>NUCLEOTIDE SEQUENCE</scope>
    <source>
        <strain evidence="2">Prilba</strain>
    </source>
</reference>
<evidence type="ECO:0000313" key="2">
    <source>
        <dbReference type="EMBL" id="KAF8473095.1"/>
    </source>
</evidence>
<reference evidence="2" key="2">
    <citation type="journal article" date="2020" name="Nat. Commun.">
        <title>Large-scale genome sequencing of mycorrhizal fungi provides insights into the early evolution of symbiotic traits.</title>
        <authorList>
            <person name="Miyauchi S."/>
            <person name="Kiss E."/>
            <person name="Kuo A."/>
            <person name="Drula E."/>
            <person name="Kohler A."/>
            <person name="Sanchez-Garcia M."/>
            <person name="Morin E."/>
            <person name="Andreopoulos B."/>
            <person name="Barry K.W."/>
            <person name="Bonito G."/>
            <person name="Buee M."/>
            <person name="Carver A."/>
            <person name="Chen C."/>
            <person name="Cichocki N."/>
            <person name="Clum A."/>
            <person name="Culley D."/>
            <person name="Crous P.W."/>
            <person name="Fauchery L."/>
            <person name="Girlanda M."/>
            <person name="Hayes R.D."/>
            <person name="Keri Z."/>
            <person name="LaButti K."/>
            <person name="Lipzen A."/>
            <person name="Lombard V."/>
            <person name="Magnuson J."/>
            <person name="Maillard F."/>
            <person name="Murat C."/>
            <person name="Nolan M."/>
            <person name="Ohm R.A."/>
            <person name="Pangilinan J."/>
            <person name="Pereira M.F."/>
            <person name="Perotto S."/>
            <person name="Peter M."/>
            <person name="Pfister S."/>
            <person name="Riley R."/>
            <person name="Sitrit Y."/>
            <person name="Stielow J.B."/>
            <person name="Szollosi G."/>
            <person name="Zifcakova L."/>
            <person name="Stursova M."/>
            <person name="Spatafora J.W."/>
            <person name="Tedersoo L."/>
            <person name="Vaario L.M."/>
            <person name="Yamada A."/>
            <person name="Yan M."/>
            <person name="Wang P."/>
            <person name="Xu J."/>
            <person name="Bruns T."/>
            <person name="Baldrian P."/>
            <person name="Vilgalys R."/>
            <person name="Dunand C."/>
            <person name="Henrissat B."/>
            <person name="Grigoriev I.V."/>
            <person name="Hibbett D."/>
            <person name="Nagy L.G."/>
            <person name="Martin F.M."/>
        </authorList>
    </citation>
    <scope>NUCLEOTIDE SEQUENCE</scope>
    <source>
        <strain evidence="2">Prilba</strain>
    </source>
</reference>
<accession>A0A9P5MN76</accession>
<organism evidence="2 3">
    <name type="scientific">Russula ochroleuca</name>
    <dbReference type="NCBI Taxonomy" id="152965"/>
    <lineage>
        <taxon>Eukaryota</taxon>
        <taxon>Fungi</taxon>
        <taxon>Dikarya</taxon>
        <taxon>Basidiomycota</taxon>
        <taxon>Agaricomycotina</taxon>
        <taxon>Agaricomycetes</taxon>
        <taxon>Russulales</taxon>
        <taxon>Russulaceae</taxon>
        <taxon>Russula</taxon>
    </lineage>
</organism>
<evidence type="ECO:0000256" key="1">
    <source>
        <dbReference type="SAM" id="Phobius"/>
    </source>
</evidence>
<proteinExistence type="predicted"/>
<comment type="caution">
    <text evidence="2">The sequence shown here is derived from an EMBL/GenBank/DDBJ whole genome shotgun (WGS) entry which is preliminary data.</text>
</comment>
<keyword evidence="1" id="KW-0472">Membrane</keyword>
<dbReference type="AlphaFoldDB" id="A0A9P5MN76"/>
<keyword evidence="3" id="KW-1185">Reference proteome</keyword>
<feature type="transmembrane region" description="Helical" evidence="1">
    <location>
        <begin position="6"/>
        <end position="25"/>
    </location>
</feature>
<protein>
    <submittedName>
        <fullName evidence="2">Uncharacterized protein</fullName>
    </submittedName>
</protein>
<sequence>MFAVMWWANLVFLVSVAGYDYLFSLRFRAIQSVKGLITNDLKFARIIIPMTIRLHVWMIPWAAPPILERRHFEEFFSRYSGSQKQAMQYLNVIWSVFTVILEVTVMFAWQKPKFPETLNALLSCPRLGSRWPRSPISLLHGGQPMKVVVVLEPRLRLMYWEFITSPECWKGVSLGLGHL</sequence>
<gene>
    <name evidence="2" type="ORF">DFH94DRAFT_150932</name>
</gene>
<feature type="transmembrane region" description="Helical" evidence="1">
    <location>
        <begin position="87"/>
        <end position="109"/>
    </location>
</feature>
<evidence type="ECO:0000313" key="3">
    <source>
        <dbReference type="Proteomes" id="UP000759537"/>
    </source>
</evidence>
<name>A0A9P5MN76_9AGAM</name>